<proteinExistence type="predicted"/>
<evidence type="ECO:0000256" key="6">
    <source>
        <dbReference type="SAM" id="Phobius"/>
    </source>
</evidence>
<protein>
    <submittedName>
        <fullName evidence="7">Aromatic acid exporter family protein</fullName>
    </submittedName>
</protein>
<sequence>MPSKPQSPFHIGLRTTKTAISVGLCVLLFKLINRGSPMLAAISSIFTLRTDHNETVTFGKVRVFGNILGGVLAAIFIYIKVSLSLGGYADIIFAPLAVIIIILFSNQFNPSGIISTCATFCVIYFNVENDENISFAIQRVLDTVIGAIIAIVVNIVLPNHYADKKAS</sequence>
<reference evidence="7" key="1">
    <citation type="submission" date="2022-07" db="EMBL/GenBank/DDBJ databases">
        <authorList>
            <person name="Jung M.-Y."/>
            <person name="Lee M."/>
        </authorList>
    </citation>
    <scope>NUCLEOTIDE SEQUENCE</scope>
    <source>
        <strain evidence="7">S8</strain>
    </source>
</reference>
<dbReference type="PANTHER" id="PTHR30509">
    <property type="entry name" value="P-HYDROXYBENZOIC ACID EFFLUX PUMP SUBUNIT-RELATED"/>
    <property type="match status" value="1"/>
</dbReference>
<feature type="transmembrane region" description="Helical" evidence="6">
    <location>
        <begin position="63"/>
        <end position="79"/>
    </location>
</feature>
<feature type="transmembrane region" description="Helical" evidence="6">
    <location>
        <begin position="133"/>
        <end position="157"/>
    </location>
</feature>
<dbReference type="Pfam" id="PF06081">
    <property type="entry name" value="ArAE_1"/>
    <property type="match status" value="1"/>
</dbReference>
<dbReference type="InterPro" id="IPR010343">
    <property type="entry name" value="ArAE_1"/>
</dbReference>
<keyword evidence="3 6" id="KW-0812">Transmembrane</keyword>
<name>A0ABT1WQ17_9LACT</name>
<evidence type="ECO:0000256" key="4">
    <source>
        <dbReference type="ARBA" id="ARBA00022989"/>
    </source>
</evidence>
<gene>
    <name evidence="7" type="ORF">NPA36_07120</name>
</gene>
<reference evidence="7" key="3">
    <citation type="journal article" date="2023" name="Microbiol. Resour. Announc.">
        <title>Draft Genome Sequence of Granulicatella sp. Strain S8, Isolated from a Marine Fish, Seriola quinqueradiata.</title>
        <authorList>
            <person name="Lee M."/>
            <person name="Farooq A."/>
            <person name="Jeong J.B."/>
            <person name="Jung M.Y."/>
        </authorList>
    </citation>
    <scope>NUCLEOTIDE SEQUENCE</scope>
    <source>
        <strain evidence="7">S8</strain>
    </source>
</reference>
<dbReference type="RefSeq" id="WP_256945428.1">
    <property type="nucleotide sequence ID" value="NZ_JANHNZ010000006.1"/>
</dbReference>
<evidence type="ECO:0000256" key="1">
    <source>
        <dbReference type="ARBA" id="ARBA00004651"/>
    </source>
</evidence>
<keyword evidence="4 6" id="KW-1133">Transmembrane helix</keyword>
<evidence type="ECO:0000256" key="2">
    <source>
        <dbReference type="ARBA" id="ARBA00022475"/>
    </source>
</evidence>
<dbReference type="Proteomes" id="UP001059480">
    <property type="component" value="Unassembled WGS sequence"/>
</dbReference>
<comment type="subcellular location">
    <subcellularLocation>
        <location evidence="1">Cell membrane</location>
        <topology evidence="1">Multi-pass membrane protein</topology>
    </subcellularLocation>
</comment>
<dbReference type="EMBL" id="JANHNZ010000006">
    <property type="protein sequence ID" value="MCQ9210319.1"/>
    <property type="molecule type" value="Genomic_DNA"/>
</dbReference>
<organism evidence="7 8">
    <name type="scientific">Granulicatella seriolae</name>
    <dbReference type="NCBI Taxonomy" id="2967226"/>
    <lineage>
        <taxon>Bacteria</taxon>
        <taxon>Bacillati</taxon>
        <taxon>Bacillota</taxon>
        <taxon>Bacilli</taxon>
        <taxon>Lactobacillales</taxon>
        <taxon>Carnobacteriaceae</taxon>
        <taxon>Granulicatella</taxon>
    </lineage>
</organism>
<evidence type="ECO:0000313" key="8">
    <source>
        <dbReference type="Proteomes" id="UP001059480"/>
    </source>
</evidence>
<comment type="caution">
    <text evidence="7">The sequence shown here is derived from an EMBL/GenBank/DDBJ whole genome shotgun (WGS) entry which is preliminary data.</text>
</comment>
<reference evidence="7" key="2">
    <citation type="journal article" date="2023" name="Curr. Microbiol.">
        <title>Granulicatella seriolae sp. nov., a Novel Facultative Anaerobe Isolated from Yellowtail Marine Fish.</title>
        <authorList>
            <person name="Lee M."/>
            <person name="Choi Y.J."/>
            <person name="Farooq A."/>
            <person name="Jeong J.B."/>
            <person name="Jung M.Y."/>
        </authorList>
    </citation>
    <scope>NUCLEOTIDE SEQUENCE</scope>
    <source>
        <strain evidence="7">S8</strain>
    </source>
</reference>
<keyword evidence="8" id="KW-1185">Reference proteome</keyword>
<evidence type="ECO:0000313" key="7">
    <source>
        <dbReference type="EMBL" id="MCQ9210319.1"/>
    </source>
</evidence>
<keyword evidence="2" id="KW-1003">Cell membrane</keyword>
<evidence type="ECO:0000256" key="3">
    <source>
        <dbReference type="ARBA" id="ARBA00022692"/>
    </source>
</evidence>
<feature type="transmembrane region" description="Helical" evidence="6">
    <location>
        <begin position="20"/>
        <end position="42"/>
    </location>
</feature>
<evidence type="ECO:0000256" key="5">
    <source>
        <dbReference type="ARBA" id="ARBA00023136"/>
    </source>
</evidence>
<feature type="transmembrane region" description="Helical" evidence="6">
    <location>
        <begin position="85"/>
        <end position="104"/>
    </location>
</feature>
<dbReference type="PANTHER" id="PTHR30509:SF9">
    <property type="entry name" value="MULTIDRUG RESISTANCE PROTEIN MDTO"/>
    <property type="match status" value="1"/>
</dbReference>
<accession>A0ABT1WQ17</accession>
<keyword evidence="5 6" id="KW-0472">Membrane</keyword>